<dbReference type="GO" id="GO:0017148">
    <property type="term" value="P:negative regulation of translation"/>
    <property type="evidence" value="ECO:0007669"/>
    <property type="project" value="TreeGrafter"/>
</dbReference>
<dbReference type="PANTHER" id="PTHR11545">
    <property type="entry name" value="RIBOSOMAL PROTEIN L13"/>
    <property type="match status" value="1"/>
</dbReference>
<proteinExistence type="inferred from homology"/>
<dbReference type="Proteomes" id="UP000675900">
    <property type="component" value="Unassembled WGS sequence"/>
</dbReference>
<accession>A0A8C9K9R8</accession>
<evidence type="ECO:0000256" key="3">
    <source>
        <dbReference type="ARBA" id="ARBA00023274"/>
    </source>
</evidence>
<organism evidence="4 5">
    <name type="scientific">Panthera tigris altaica</name>
    <name type="common">Siberian tiger</name>
    <dbReference type="NCBI Taxonomy" id="74533"/>
    <lineage>
        <taxon>Eukaryota</taxon>
        <taxon>Metazoa</taxon>
        <taxon>Chordata</taxon>
        <taxon>Craniata</taxon>
        <taxon>Vertebrata</taxon>
        <taxon>Euteleostomi</taxon>
        <taxon>Mammalia</taxon>
        <taxon>Eutheria</taxon>
        <taxon>Laurasiatheria</taxon>
        <taxon>Carnivora</taxon>
        <taxon>Feliformia</taxon>
        <taxon>Felidae</taxon>
        <taxon>Pantherinae</taxon>
        <taxon>Panthera</taxon>
    </lineage>
</organism>
<dbReference type="AlphaFoldDB" id="A0A8C9K9R8"/>
<dbReference type="SUPFAM" id="SSF52161">
    <property type="entry name" value="Ribosomal protein L13"/>
    <property type="match status" value="1"/>
</dbReference>
<dbReference type="GO" id="GO:0003729">
    <property type="term" value="F:mRNA binding"/>
    <property type="evidence" value="ECO:0007669"/>
    <property type="project" value="TreeGrafter"/>
</dbReference>
<evidence type="ECO:0008006" key="6">
    <source>
        <dbReference type="Google" id="ProtNLM"/>
    </source>
</evidence>
<evidence type="ECO:0000256" key="1">
    <source>
        <dbReference type="ARBA" id="ARBA00006227"/>
    </source>
</evidence>
<evidence type="ECO:0000256" key="2">
    <source>
        <dbReference type="ARBA" id="ARBA00022980"/>
    </source>
</evidence>
<reference evidence="4" key="2">
    <citation type="submission" date="2025-09" db="UniProtKB">
        <authorList>
            <consortium name="Ensembl"/>
        </authorList>
    </citation>
    <scope>IDENTIFICATION</scope>
</reference>
<dbReference type="GeneTree" id="ENSGT00390000010799"/>
<protein>
    <recommendedName>
        <fullName evidence="6">60S ribosomal protein L13a</fullName>
    </recommendedName>
</protein>
<name>A0A8C9K9R8_PANTA</name>
<dbReference type="InterPro" id="IPR005822">
    <property type="entry name" value="Ribosomal_uL13"/>
</dbReference>
<evidence type="ECO:0000313" key="4">
    <source>
        <dbReference type="Ensembl" id="ENSPTIP00000015988.1"/>
    </source>
</evidence>
<dbReference type="GO" id="GO:0006412">
    <property type="term" value="P:translation"/>
    <property type="evidence" value="ECO:0007669"/>
    <property type="project" value="InterPro"/>
</dbReference>
<dbReference type="Gene3D" id="3.90.1180.10">
    <property type="entry name" value="Ribosomal protein L13"/>
    <property type="match status" value="1"/>
</dbReference>
<dbReference type="GO" id="GO:0003735">
    <property type="term" value="F:structural constituent of ribosome"/>
    <property type="evidence" value="ECO:0007669"/>
    <property type="project" value="InterPro"/>
</dbReference>
<reference evidence="4" key="1">
    <citation type="submission" date="2025-08" db="UniProtKB">
        <authorList>
            <consortium name="Ensembl"/>
        </authorList>
    </citation>
    <scope>IDENTIFICATION</scope>
</reference>
<keyword evidence="2" id="KW-0689">Ribosomal protein</keyword>
<comment type="similarity">
    <text evidence="1">Belongs to the universal ribosomal protein uL13 family.</text>
</comment>
<keyword evidence="5" id="KW-1185">Reference proteome</keyword>
<dbReference type="Ensembl" id="ENSPTIT00000020144.1">
    <property type="protein sequence ID" value="ENSPTIP00000015988.1"/>
    <property type="gene ID" value="ENSPTIG00000014911.1"/>
</dbReference>
<dbReference type="GO" id="GO:0022625">
    <property type="term" value="C:cytosolic large ribosomal subunit"/>
    <property type="evidence" value="ECO:0007669"/>
    <property type="project" value="TreeGrafter"/>
</dbReference>
<keyword evidence="3" id="KW-0687">Ribonucleoprotein</keyword>
<sequence length="124" mass="13710">MGEGQVLVLSGRHCLLGWLVAIVARQMLLGLKVIVVPCEDISISGNFYRNKLKYLAFLHKPRNTNPPCGPYHFRAPKQIFGWTTSQGQAALDCLKVLDGIPPPYDKKKQVVVLAALKVVCLKPT</sequence>
<evidence type="ECO:0000313" key="5">
    <source>
        <dbReference type="Proteomes" id="UP000675900"/>
    </source>
</evidence>
<dbReference type="PANTHER" id="PTHR11545:SF3">
    <property type="entry name" value="LARGE RIBOSOMAL SUBUNIT PROTEIN UL13"/>
    <property type="match status" value="1"/>
</dbReference>
<dbReference type="InterPro" id="IPR036899">
    <property type="entry name" value="Ribosomal_uL13_sf"/>
</dbReference>